<feature type="region of interest" description="Disordered" evidence="1">
    <location>
        <begin position="1"/>
        <end position="60"/>
    </location>
</feature>
<protein>
    <submittedName>
        <fullName evidence="2">Uncharacterized protein</fullName>
    </submittedName>
</protein>
<evidence type="ECO:0000313" key="3">
    <source>
        <dbReference type="Proteomes" id="UP000479710"/>
    </source>
</evidence>
<feature type="compositionally biased region" description="Basic and acidic residues" evidence="1">
    <location>
        <begin position="21"/>
        <end position="36"/>
    </location>
</feature>
<evidence type="ECO:0000313" key="2">
    <source>
        <dbReference type="EMBL" id="KAF0898608.1"/>
    </source>
</evidence>
<dbReference type="AlphaFoldDB" id="A0A6G1CDP3"/>
<evidence type="ECO:0000256" key="1">
    <source>
        <dbReference type="SAM" id="MobiDB-lite"/>
    </source>
</evidence>
<name>A0A6G1CDP3_9ORYZ</name>
<gene>
    <name evidence="2" type="ORF">E2562_008191</name>
</gene>
<dbReference type="EMBL" id="SPHZ02000009">
    <property type="protein sequence ID" value="KAF0898608.1"/>
    <property type="molecule type" value="Genomic_DNA"/>
</dbReference>
<comment type="caution">
    <text evidence="2">The sequence shown here is derived from an EMBL/GenBank/DDBJ whole genome shotgun (WGS) entry which is preliminary data.</text>
</comment>
<proteinExistence type="predicted"/>
<keyword evidence="3" id="KW-1185">Reference proteome</keyword>
<sequence>MERQPTGEADEGEGVAAIVEEVDRKDRHARDDKENLDAEDDEDADEKDDDDTSEPTSWNRCSEAMVIEVAEAIQGFKIKQGSVHCGV</sequence>
<accession>A0A6G1CDP3</accession>
<organism evidence="2 3">
    <name type="scientific">Oryza meyeriana var. granulata</name>
    <dbReference type="NCBI Taxonomy" id="110450"/>
    <lineage>
        <taxon>Eukaryota</taxon>
        <taxon>Viridiplantae</taxon>
        <taxon>Streptophyta</taxon>
        <taxon>Embryophyta</taxon>
        <taxon>Tracheophyta</taxon>
        <taxon>Spermatophyta</taxon>
        <taxon>Magnoliopsida</taxon>
        <taxon>Liliopsida</taxon>
        <taxon>Poales</taxon>
        <taxon>Poaceae</taxon>
        <taxon>BOP clade</taxon>
        <taxon>Oryzoideae</taxon>
        <taxon>Oryzeae</taxon>
        <taxon>Oryzinae</taxon>
        <taxon>Oryza</taxon>
        <taxon>Oryza meyeriana</taxon>
    </lineage>
</organism>
<feature type="compositionally biased region" description="Acidic residues" evidence="1">
    <location>
        <begin position="37"/>
        <end position="53"/>
    </location>
</feature>
<dbReference type="Proteomes" id="UP000479710">
    <property type="component" value="Unassembled WGS sequence"/>
</dbReference>
<reference evidence="2 3" key="1">
    <citation type="submission" date="2019-11" db="EMBL/GenBank/DDBJ databases">
        <title>Whole genome sequence of Oryza granulata.</title>
        <authorList>
            <person name="Li W."/>
        </authorList>
    </citation>
    <scope>NUCLEOTIDE SEQUENCE [LARGE SCALE GENOMIC DNA]</scope>
    <source>
        <strain evidence="3">cv. Menghai</strain>
        <tissue evidence="2">Leaf</tissue>
    </source>
</reference>